<proteinExistence type="predicted"/>
<reference evidence="2" key="2">
    <citation type="journal article" date="2014" name="ISME J.">
        <title>Microbial stratification in low pH oxic and suboxic macroscopic growths along an acid mine drainage.</title>
        <authorList>
            <person name="Mendez-Garcia C."/>
            <person name="Mesa V."/>
            <person name="Sprenger R.R."/>
            <person name="Richter M."/>
            <person name="Diez M.S."/>
            <person name="Solano J."/>
            <person name="Bargiela R."/>
            <person name="Golyshina O.V."/>
            <person name="Manteca A."/>
            <person name="Ramos J.L."/>
            <person name="Gallego J.R."/>
            <person name="Llorente I."/>
            <person name="Martins Dos Santos V.A."/>
            <person name="Jensen O.N."/>
            <person name="Pelaez A.I."/>
            <person name="Sanchez J."/>
            <person name="Ferrer M."/>
        </authorList>
    </citation>
    <scope>NUCLEOTIDE SEQUENCE</scope>
</reference>
<organism evidence="2">
    <name type="scientific">mine drainage metagenome</name>
    <dbReference type="NCBI Taxonomy" id="410659"/>
    <lineage>
        <taxon>unclassified sequences</taxon>
        <taxon>metagenomes</taxon>
        <taxon>ecological metagenomes</taxon>
    </lineage>
</organism>
<comment type="caution">
    <text evidence="2">The sequence shown here is derived from an EMBL/GenBank/DDBJ whole genome shotgun (WGS) entry which is preliminary data.</text>
</comment>
<name>T1BWF6_9ZZZZ</name>
<protein>
    <submittedName>
        <fullName evidence="2">MerC mercury resistance protein</fullName>
    </submittedName>
</protein>
<reference evidence="2" key="1">
    <citation type="submission" date="2013-08" db="EMBL/GenBank/DDBJ databases">
        <authorList>
            <person name="Mendez C."/>
            <person name="Richter M."/>
            <person name="Ferrer M."/>
            <person name="Sanchez J."/>
        </authorList>
    </citation>
    <scope>NUCLEOTIDE SEQUENCE</scope>
</reference>
<evidence type="ECO:0000256" key="1">
    <source>
        <dbReference type="SAM" id="Phobius"/>
    </source>
</evidence>
<gene>
    <name evidence="2" type="ORF">B1B_08771</name>
</gene>
<keyword evidence="1" id="KW-0472">Membrane</keyword>
<evidence type="ECO:0000313" key="2">
    <source>
        <dbReference type="EMBL" id="EQD57499.1"/>
    </source>
</evidence>
<keyword evidence="1" id="KW-0812">Transmembrane</keyword>
<sequence>GLIGPLLVLSAALLMRFAHLGTAPLLYVGLVFMLAVSVWDLVSPPVRRCAAAASESSAKG</sequence>
<dbReference type="AlphaFoldDB" id="T1BWF6"/>
<accession>T1BWF6</accession>
<feature type="transmembrane region" description="Helical" evidence="1">
    <location>
        <begin position="20"/>
        <end position="42"/>
    </location>
</feature>
<keyword evidence="1" id="KW-1133">Transmembrane helix</keyword>
<feature type="non-terminal residue" evidence="2">
    <location>
        <position position="1"/>
    </location>
</feature>
<dbReference type="EMBL" id="AUZY01005750">
    <property type="protein sequence ID" value="EQD57499.1"/>
    <property type="molecule type" value="Genomic_DNA"/>
</dbReference>